<sequence length="130" mass="14185">MRTGVSAGGRSAESFLAGGSRSQKPAIVSATAQPPGQEEGQAPPVDPTRRRRRAMIRNPDPRTRLRIEAPTREAAEAAAARLGLDLESPDLPHVWIGQGRRSWLIYVTLDRPNLPPAPLDVVDDDFDWNA</sequence>
<evidence type="ECO:0000313" key="3">
    <source>
        <dbReference type="Proteomes" id="UP000403266"/>
    </source>
</evidence>
<evidence type="ECO:0000313" key="2">
    <source>
        <dbReference type="EMBL" id="MPR30710.1"/>
    </source>
</evidence>
<keyword evidence="3" id="KW-1185">Reference proteome</keyword>
<accession>A0A5N7MVL1</accession>
<feature type="region of interest" description="Disordered" evidence="1">
    <location>
        <begin position="1"/>
        <end position="63"/>
    </location>
</feature>
<organism evidence="2 3">
    <name type="scientific">Microvirga tunisiensis</name>
    <dbReference type="NCBI Taxonomy" id="2108360"/>
    <lineage>
        <taxon>Bacteria</taxon>
        <taxon>Pseudomonadati</taxon>
        <taxon>Pseudomonadota</taxon>
        <taxon>Alphaproteobacteria</taxon>
        <taxon>Hyphomicrobiales</taxon>
        <taxon>Methylobacteriaceae</taxon>
        <taxon>Microvirga</taxon>
    </lineage>
</organism>
<dbReference type="AlphaFoldDB" id="A0A5N7MVL1"/>
<evidence type="ECO:0000256" key="1">
    <source>
        <dbReference type="SAM" id="MobiDB-lite"/>
    </source>
</evidence>
<feature type="compositionally biased region" description="Low complexity" evidence="1">
    <location>
        <begin position="32"/>
        <end position="43"/>
    </location>
</feature>
<dbReference type="Proteomes" id="UP000403266">
    <property type="component" value="Unassembled WGS sequence"/>
</dbReference>
<gene>
    <name evidence="2" type="ORF">FS320_38505</name>
</gene>
<reference evidence="2 3" key="1">
    <citation type="journal article" date="2019" name="Syst. Appl. Microbiol.">
        <title>Microvirga tunisiensis sp. nov., a root nodule symbiotic bacterium isolated from Lupinus micranthus and L. luteus grown in Northern Tunisia.</title>
        <authorList>
            <person name="Msaddak A."/>
            <person name="Rejili M."/>
            <person name="Duran D."/>
            <person name="Mars M."/>
            <person name="Palacios J.M."/>
            <person name="Ruiz-Argueso T."/>
            <person name="Rey L."/>
            <person name="Imperial J."/>
        </authorList>
    </citation>
    <scope>NUCLEOTIDE SEQUENCE [LARGE SCALE GENOMIC DNA]</scope>
    <source>
        <strain evidence="2 3">Lmie10</strain>
    </source>
</reference>
<comment type="caution">
    <text evidence="2">The sequence shown here is derived from an EMBL/GenBank/DDBJ whole genome shotgun (WGS) entry which is preliminary data.</text>
</comment>
<name>A0A5N7MVL1_9HYPH</name>
<protein>
    <submittedName>
        <fullName evidence="2">Uncharacterized protein</fullName>
    </submittedName>
</protein>
<proteinExistence type="predicted"/>
<dbReference type="EMBL" id="VOSK01000428">
    <property type="protein sequence ID" value="MPR30710.1"/>
    <property type="molecule type" value="Genomic_DNA"/>
</dbReference>
<dbReference type="RefSeq" id="WP_152717583.1">
    <property type="nucleotide sequence ID" value="NZ_VOSK01000428.1"/>
</dbReference>